<evidence type="ECO:0000313" key="2">
    <source>
        <dbReference type="EMBL" id="HGT48593.1"/>
    </source>
</evidence>
<keyword evidence="1" id="KW-0479">Metal-binding</keyword>
<name>A0A832G2Y3_9BACT</name>
<reference evidence="2" key="1">
    <citation type="journal article" date="2020" name="mSystems">
        <title>Genome- and Community-Level Interaction Insights into Carbon Utilization and Element Cycling Functions of Hydrothermarchaeota in Hydrothermal Sediment.</title>
        <authorList>
            <person name="Zhou Z."/>
            <person name="Liu Y."/>
            <person name="Xu W."/>
            <person name="Pan J."/>
            <person name="Luo Z.H."/>
            <person name="Li M."/>
        </authorList>
    </citation>
    <scope>NUCLEOTIDE SEQUENCE [LARGE SCALE GENOMIC DNA]</scope>
    <source>
        <strain evidence="2">SpSt-500</strain>
    </source>
</reference>
<dbReference type="GO" id="GO:0046872">
    <property type="term" value="F:metal ion binding"/>
    <property type="evidence" value="ECO:0007669"/>
    <property type="project" value="UniProtKB-KW"/>
</dbReference>
<dbReference type="PANTHER" id="PTHR34448">
    <property type="entry name" value="AMINOPEPTIDASE"/>
    <property type="match status" value="1"/>
</dbReference>
<dbReference type="GO" id="GO:0006508">
    <property type="term" value="P:proteolysis"/>
    <property type="evidence" value="ECO:0007669"/>
    <property type="project" value="InterPro"/>
</dbReference>
<dbReference type="SUPFAM" id="SSF144052">
    <property type="entry name" value="Thermophilic metalloprotease-like"/>
    <property type="match status" value="1"/>
</dbReference>
<dbReference type="InterPro" id="IPR052170">
    <property type="entry name" value="M29_Exopeptidase"/>
</dbReference>
<accession>A0A832G2Y3</accession>
<keyword evidence="2" id="KW-0645">Protease</keyword>
<dbReference type="AlphaFoldDB" id="A0A832G2Y3"/>
<keyword evidence="2" id="KW-0378">Hydrolase</keyword>
<proteinExistence type="predicted"/>
<keyword evidence="2" id="KW-0031">Aminopeptidase</keyword>
<dbReference type="InterPro" id="IPR058739">
    <property type="entry name" value="NicX"/>
</dbReference>
<gene>
    <name evidence="2" type="ORF">ENS56_11190</name>
</gene>
<comment type="caution">
    <text evidence="2">The sequence shown here is derived from an EMBL/GenBank/DDBJ whole genome shotgun (WGS) entry which is preliminary data.</text>
</comment>
<sequence>MPKKLSKLDTACTIAIRDCMGVKPEEKILVITDEQKREIGLALHENAIRLGYYSLLVEMKSGKINGEEPPAEVAELMQKFEVVFCPTAKSLTHTNARRAASAKGVRVATFPGITKEVMIRGMNADYKKIAALSIKLKEILEKGKFVRVTAPAGTDISFSIEGRTAYASKGLFHAKGESGNLPTGETFLAPVEGTANGVFVVDGSMAGLGLIKNANIRIEVENGYATKITGGVLARKLKQQLDAVGKEARNIAEFGIGTNDSAKLSGILLEDEKVMGTIHIALGNNVSMGGSVNVPIHLDGVVKKPTVWLDDKLLMKEGKLLFR</sequence>
<evidence type="ECO:0000256" key="1">
    <source>
        <dbReference type="ARBA" id="ARBA00022723"/>
    </source>
</evidence>
<protein>
    <submittedName>
        <fullName evidence="2">Aminopeptidase</fullName>
    </submittedName>
</protein>
<dbReference type="PANTHER" id="PTHR34448:SF1">
    <property type="entry name" value="BLL6088 PROTEIN"/>
    <property type="match status" value="1"/>
</dbReference>
<organism evidence="2">
    <name type="scientific">Ignavibacterium album</name>
    <dbReference type="NCBI Taxonomy" id="591197"/>
    <lineage>
        <taxon>Bacteria</taxon>
        <taxon>Pseudomonadati</taxon>
        <taxon>Ignavibacteriota</taxon>
        <taxon>Ignavibacteria</taxon>
        <taxon>Ignavibacteriales</taxon>
        <taxon>Ignavibacteriaceae</taxon>
        <taxon>Ignavibacterium</taxon>
    </lineage>
</organism>
<dbReference type="Pfam" id="PF26233">
    <property type="entry name" value="NicX"/>
    <property type="match status" value="1"/>
</dbReference>
<dbReference type="GO" id="GO:0004177">
    <property type="term" value="F:aminopeptidase activity"/>
    <property type="evidence" value="ECO:0007669"/>
    <property type="project" value="UniProtKB-KW"/>
</dbReference>
<dbReference type="EMBL" id="DSVI01000018">
    <property type="protein sequence ID" value="HGT48593.1"/>
    <property type="molecule type" value="Genomic_DNA"/>
</dbReference>